<sequence>MFNASLTHKRIFVVGAGGIGCEVLKTLAASGFRHLTIIDLDTIDVSNLNRQFLFRKEHIGQSKAHVSRSVLLERYPDAHIISYQENVKSPRFNLQFYQQFDCVICGLDNVDTRRHVNRMCIISGVPLIDGGTAGLTGQSKPVLKGKTECFDCTVHAAPTHYAVCTIRASPTQPVHCIVWAQMLYNLIFGPPESNFNNALDDGEKATPLMVPIWKVCQATNGVVSEKDRVDLWKRAIDVFTCSFSTELKERNEVLDKNMVQAKPILDLLKGDLDVTTLSPDTCSSIDETFVENLAVHTLPQLAKTFIRTFYDLSIRQLTQHPTQDTSVLFDKDDSLALNFIYAASSLRSINFNIKRETRHSVKAIVGNIVPAVASTNAVVGGLTVLELIKFLTISSPLQNDLCYTVVQMRESNHRLLSASAPADPNPECPTCSLTYHICDLNPSISLKNFVDSYIRGTLTIKGDFSLSVSTPSLRVLYDSEMEEEFPLDKSLSALGVADTTLVLLDQCCDTDTPVSCGIYFSLPQPTPQKRTTVSGGLPKEEKTMKTH</sequence>
<comment type="similarity">
    <text evidence="2 4">Belongs to the ubiquitin-activating E1 family.</text>
</comment>
<reference evidence="8 9" key="1">
    <citation type="journal article" date="2022" name="bioRxiv">
        <title>Genomics of Preaxostyla Flagellates Illuminates Evolutionary Transitions and the Path Towards Mitochondrial Loss.</title>
        <authorList>
            <person name="Novak L.V.F."/>
            <person name="Treitli S.C."/>
            <person name="Pyrih J."/>
            <person name="Halakuc P."/>
            <person name="Pipaliya S.V."/>
            <person name="Vacek V."/>
            <person name="Brzon O."/>
            <person name="Soukal P."/>
            <person name="Eme L."/>
            <person name="Dacks J.B."/>
            <person name="Karnkowska A."/>
            <person name="Elias M."/>
            <person name="Hampl V."/>
        </authorList>
    </citation>
    <scope>NUCLEOTIDE SEQUENCE [LARGE SCALE GENOMIC DNA]</scope>
    <source>
        <strain evidence="8">NAU3</strain>
        <tissue evidence="8">Gut</tissue>
    </source>
</reference>
<evidence type="ECO:0000313" key="8">
    <source>
        <dbReference type="EMBL" id="KAK2946365.1"/>
    </source>
</evidence>
<evidence type="ECO:0000313" key="9">
    <source>
        <dbReference type="Proteomes" id="UP001281761"/>
    </source>
</evidence>
<keyword evidence="4" id="KW-0067">ATP-binding</keyword>
<dbReference type="PANTHER" id="PTHR10953">
    <property type="entry name" value="UBIQUITIN-ACTIVATING ENZYME E1"/>
    <property type="match status" value="1"/>
</dbReference>
<evidence type="ECO:0000256" key="4">
    <source>
        <dbReference type="PIRNR" id="PIRNR039133"/>
    </source>
</evidence>
<keyword evidence="4" id="KW-0833">Ubl conjugation pathway</keyword>
<dbReference type="InterPro" id="IPR045886">
    <property type="entry name" value="ThiF/MoeB/HesA"/>
</dbReference>
<feature type="domain" description="Ubiquitin-activating enzyme SCCH" evidence="7">
    <location>
        <begin position="322"/>
        <end position="362"/>
    </location>
</feature>
<dbReference type="Gene3D" id="3.40.50.720">
    <property type="entry name" value="NAD(P)-binding Rossmann-like Domain"/>
    <property type="match status" value="1"/>
</dbReference>
<protein>
    <recommendedName>
        <fullName evidence="4">SUMO-activating enzyme subunit</fullName>
    </recommendedName>
</protein>
<comment type="pathway">
    <text evidence="4">Protein modification; protein sumoylation.</text>
</comment>
<feature type="domain" description="THIF-type NAD/FAD binding fold" evidence="6">
    <location>
        <begin position="5"/>
        <end position="429"/>
    </location>
</feature>
<dbReference type="InterPro" id="IPR035985">
    <property type="entry name" value="Ubiquitin-activating_enz"/>
</dbReference>
<evidence type="ECO:0000256" key="1">
    <source>
        <dbReference type="ARBA" id="ARBA00004906"/>
    </source>
</evidence>
<name>A0ABQ9X3U9_9EUKA</name>
<dbReference type="EMBL" id="JARBJD010000230">
    <property type="protein sequence ID" value="KAK2946365.1"/>
    <property type="molecule type" value="Genomic_DNA"/>
</dbReference>
<dbReference type="InterPro" id="IPR000594">
    <property type="entry name" value="ThiF_NAD_FAD-bd"/>
</dbReference>
<dbReference type="Pfam" id="PF00899">
    <property type="entry name" value="ThiF"/>
    <property type="match status" value="1"/>
</dbReference>
<evidence type="ECO:0000259" key="6">
    <source>
        <dbReference type="Pfam" id="PF00899"/>
    </source>
</evidence>
<dbReference type="Gene3D" id="1.10.10.2660">
    <property type="entry name" value="Ubiquitin-activating enzyme E1, SCCH domain"/>
    <property type="match status" value="1"/>
</dbReference>
<organism evidence="8 9">
    <name type="scientific">Blattamonas nauphoetae</name>
    <dbReference type="NCBI Taxonomy" id="2049346"/>
    <lineage>
        <taxon>Eukaryota</taxon>
        <taxon>Metamonada</taxon>
        <taxon>Preaxostyla</taxon>
        <taxon>Oxymonadida</taxon>
        <taxon>Blattamonas</taxon>
    </lineage>
</organism>
<dbReference type="GO" id="GO:0016746">
    <property type="term" value="F:acyltransferase activity"/>
    <property type="evidence" value="ECO:0007669"/>
    <property type="project" value="UniProtKB-KW"/>
</dbReference>
<gene>
    <name evidence="8" type="ORF">BLNAU_18726</name>
</gene>
<evidence type="ECO:0000256" key="2">
    <source>
        <dbReference type="ARBA" id="ARBA00005673"/>
    </source>
</evidence>
<dbReference type="InterPro" id="IPR030661">
    <property type="entry name" value="Uba2"/>
</dbReference>
<dbReference type="InterPro" id="IPR042063">
    <property type="entry name" value="Ubi_acti_E1_SCCH"/>
</dbReference>
<evidence type="ECO:0000256" key="3">
    <source>
        <dbReference type="ARBA" id="ARBA00022598"/>
    </source>
</evidence>
<keyword evidence="8" id="KW-0808">Transferase</keyword>
<keyword evidence="8" id="KW-0012">Acyltransferase</keyword>
<feature type="compositionally biased region" description="Basic and acidic residues" evidence="5">
    <location>
        <begin position="538"/>
        <end position="547"/>
    </location>
</feature>
<proteinExistence type="inferred from homology"/>
<accession>A0ABQ9X3U9</accession>
<keyword evidence="9" id="KW-1185">Reference proteome</keyword>
<dbReference type="PIRSF" id="PIRSF039133">
    <property type="entry name" value="SUMO_E1B"/>
    <property type="match status" value="1"/>
</dbReference>
<keyword evidence="3" id="KW-0436">Ligase</keyword>
<dbReference type="Pfam" id="PF10585">
    <property type="entry name" value="UBA_E1_SCCH"/>
    <property type="match status" value="1"/>
</dbReference>
<comment type="caution">
    <text evidence="8">The sequence shown here is derived from an EMBL/GenBank/DDBJ whole genome shotgun (WGS) entry which is preliminary data.</text>
</comment>
<evidence type="ECO:0000259" key="7">
    <source>
        <dbReference type="Pfam" id="PF10585"/>
    </source>
</evidence>
<dbReference type="PANTHER" id="PTHR10953:SF5">
    <property type="entry name" value="SUMO-ACTIVATING ENZYME SUBUNIT 2"/>
    <property type="match status" value="1"/>
</dbReference>
<dbReference type="InterPro" id="IPR019572">
    <property type="entry name" value="UBA_E1_SCCH"/>
</dbReference>
<dbReference type="Proteomes" id="UP001281761">
    <property type="component" value="Unassembled WGS sequence"/>
</dbReference>
<dbReference type="SUPFAM" id="SSF69572">
    <property type="entry name" value="Activating enzymes of the ubiquitin-like proteins"/>
    <property type="match status" value="1"/>
</dbReference>
<keyword evidence="4" id="KW-0479">Metal-binding</keyword>
<evidence type="ECO:0000256" key="5">
    <source>
        <dbReference type="SAM" id="MobiDB-lite"/>
    </source>
</evidence>
<feature type="region of interest" description="Disordered" evidence="5">
    <location>
        <begin position="527"/>
        <end position="547"/>
    </location>
</feature>
<keyword evidence="4" id="KW-0862">Zinc</keyword>
<comment type="pathway">
    <text evidence="1">Protein modification; protein ubiquitination.</text>
</comment>
<keyword evidence="4" id="KW-0547">Nucleotide-binding</keyword>
<comment type="subunit">
    <text evidence="4">Heterodimer.</text>
</comment>